<dbReference type="InterPro" id="IPR011118">
    <property type="entry name" value="Tannase/feruloyl_esterase"/>
</dbReference>
<keyword evidence="10" id="KW-1185">Reference proteome</keyword>
<comment type="similarity">
    <text evidence="1 8">Belongs to the tannase family.</text>
</comment>
<accession>A0AAE0M5A6</accession>
<evidence type="ECO:0000256" key="6">
    <source>
        <dbReference type="ARBA" id="ARBA00022837"/>
    </source>
</evidence>
<reference evidence="9" key="1">
    <citation type="journal article" date="2023" name="Mol. Phylogenet. Evol.">
        <title>Genome-scale phylogeny and comparative genomics of the fungal order Sordariales.</title>
        <authorList>
            <person name="Hensen N."/>
            <person name="Bonometti L."/>
            <person name="Westerberg I."/>
            <person name="Brannstrom I.O."/>
            <person name="Guillou S."/>
            <person name="Cros-Aarteil S."/>
            <person name="Calhoun S."/>
            <person name="Haridas S."/>
            <person name="Kuo A."/>
            <person name="Mondo S."/>
            <person name="Pangilinan J."/>
            <person name="Riley R."/>
            <person name="LaButti K."/>
            <person name="Andreopoulos B."/>
            <person name="Lipzen A."/>
            <person name="Chen C."/>
            <person name="Yan M."/>
            <person name="Daum C."/>
            <person name="Ng V."/>
            <person name="Clum A."/>
            <person name="Steindorff A."/>
            <person name="Ohm R.A."/>
            <person name="Martin F."/>
            <person name="Silar P."/>
            <person name="Natvig D.O."/>
            <person name="Lalanne C."/>
            <person name="Gautier V."/>
            <person name="Ament-Velasquez S.L."/>
            <person name="Kruys A."/>
            <person name="Hutchinson M.I."/>
            <person name="Powell A.J."/>
            <person name="Barry K."/>
            <person name="Miller A.N."/>
            <person name="Grigoriev I.V."/>
            <person name="Debuchy R."/>
            <person name="Gladieux P."/>
            <person name="Hiltunen Thoren M."/>
            <person name="Johannesson H."/>
        </authorList>
    </citation>
    <scope>NUCLEOTIDE SEQUENCE</scope>
    <source>
        <strain evidence="9">SMH4131-1</strain>
    </source>
</reference>
<evidence type="ECO:0000256" key="4">
    <source>
        <dbReference type="ARBA" id="ARBA00022729"/>
    </source>
</evidence>
<evidence type="ECO:0000313" key="10">
    <source>
        <dbReference type="Proteomes" id="UP001286456"/>
    </source>
</evidence>
<keyword evidence="7" id="KW-1015">Disulfide bond</keyword>
<evidence type="ECO:0000256" key="3">
    <source>
        <dbReference type="ARBA" id="ARBA00022723"/>
    </source>
</evidence>
<keyword evidence="3" id="KW-0479">Metal-binding</keyword>
<dbReference type="PANTHER" id="PTHR33938">
    <property type="entry name" value="FERULOYL ESTERASE B-RELATED"/>
    <property type="match status" value="1"/>
</dbReference>
<keyword evidence="2" id="KW-0719">Serine esterase</keyword>
<dbReference type="Proteomes" id="UP001286456">
    <property type="component" value="Unassembled WGS sequence"/>
</dbReference>
<dbReference type="PANTHER" id="PTHR33938:SF2">
    <property type="entry name" value="CARBOXYLIC ESTER HYDROLASE"/>
    <property type="match status" value="1"/>
</dbReference>
<dbReference type="GO" id="GO:0046872">
    <property type="term" value="F:metal ion binding"/>
    <property type="evidence" value="ECO:0007669"/>
    <property type="project" value="UniProtKB-KW"/>
</dbReference>
<dbReference type="EC" id="3.1.1.-" evidence="8"/>
<evidence type="ECO:0000256" key="8">
    <source>
        <dbReference type="RuleBase" id="RU361238"/>
    </source>
</evidence>
<evidence type="ECO:0000256" key="1">
    <source>
        <dbReference type="ARBA" id="ARBA00006249"/>
    </source>
</evidence>
<keyword evidence="5 8" id="KW-0378">Hydrolase</keyword>
<dbReference type="AlphaFoldDB" id="A0AAE0M5A6"/>
<evidence type="ECO:0000256" key="5">
    <source>
        <dbReference type="ARBA" id="ARBA00022801"/>
    </source>
</evidence>
<protein>
    <recommendedName>
        <fullName evidence="8">Carboxylic ester hydrolase</fullName>
        <ecNumber evidence="8">3.1.1.-</ecNumber>
    </recommendedName>
</protein>
<reference evidence="9" key="2">
    <citation type="submission" date="2023-06" db="EMBL/GenBank/DDBJ databases">
        <authorList>
            <consortium name="Lawrence Berkeley National Laboratory"/>
            <person name="Haridas S."/>
            <person name="Hensen N."/>
            <person name="Bonometti L."/>
            <person name="Westerberg I."/>
            <person name="Brannstrom I.O."/>
            <person name="Guillou S."/>
            <person name="Cros-Aarteil S."/>
            <person name="Calhoun S."/>
            <person name="Kuo A."/>
            <person name="Mondo S."/>
            <person name="Pangilinan J."/>
            <person name="Riley R."/>
            <person name="Labutti K."/>
            <person name="Andreopoulos B."/>
            <person name="Lipzen A."/>
            <person name="Chen C."/>
            <person name="Yanf M."/>
            <person name="Daum C."/>
            <person name="Ng V."/>
            <person name="Clum A."/>
            <person name="Steindorff A."/>
            <person name="Ohm R."/>
            <person name="Martin F."/>
            <person name="Silar P."/>
            <person name="Natvig D."/>
            <person name="Lalanne C."/>
            <person name="Gautier V."/>
            <person name="Ament-Velasquez S.L."/>
            <person name="Kruys A."/>
            <person name="Hutchinson M.I."/>
            <person name="Powell A.J."/>
            <person name="Barry K."/>
            <person name="Miller A.N."/>
            <person name="Grigoriev I.V."/>
            <person name="Debuchy R."/>
            <person name="Gladieux P."/>
            <person name="Thoren M.H."/>
            <person name="Johannesson H."/>
        </authorList>
    </citation>
    <scope>NUCLEOTIDE SEQUENCE</scope>
    <source>
        <strain evidence="9">SMH4131-1</strain>
    </source>
</reference>
<organism evidence="9 10">
    <name type="scientific">Cercophora scortea</name>
    <dbReference type="NCBI Taxonomy" id="314031"/>
    <lineage>
        <taxon>Eukaryota</taxon>
        <taxon>Fungi</taxon>
        <taxon>Dikarya</taxon>
        <taxon>Ascomycota</taxon>
        <taxon>Pezizomycotina</taxon>
        <taxon>Sordariomycetes</taxon>
        <taxon>Sordariomycetidae</taxon>
        <taxon>Sordariales</taxon>
        <taxon>Lasiosphaeriaceae</taxon>
        <taxon>Cercophora</taxon>
    </lineage>
</organism>
<dbReference type="SUPFAM" id="SSF53474">
    <property type="entry name" value="alpha/beta-Hydrolases"/>
    <property type="match status" value="2"/>
</dbReference>
<evidence type="ECO:0000256" key="7">
    <source>
        <dbReference type="ARBA" id="ARBA00023157"/>
    </source>
</evidence>
<name>A0AAE0M5A6_9PEZI</name>
<evidence type="ECO:0000256" key="2">
    <source>
        <dbReference type="ARBA" id="ARBA00022487"/>
    </source>
</evidence>
<comment type="caution">
    <text evidence="9">The sequence shown here is derived from an EMBL/GenBank/DDBJ whole genome shotgun (WGS) entry which is preliminary data.</text>
</comment>
<gene>
    <name evidence="9" type="ORF">B0T19DRAFT_404484</name>
</gene>
<evidence type="ECO:0000313" key="9">
    <source>
        <dbReference type="EMBL" id="KAK3319951.1"/>
    </source>
</evidence>
<dbReference type="GO" id="GO:0030600">
    <property type="term" value="F:feruloyl esterase activity"/>
    <property type="evidence" value="ECO:0007669"/>
    <property type="project" value="UniProtKB-ARBA"/>
</dbReference>
<keyword evidence="4" id="KW-0732">Signal</keyword>
<sequence length="560" mass="60453">MTRYQAAIAAATVLFGLPAIAFPSPSFWTSYSHRRAAQLECNQASFASVLPPEATIETVAAVPEGGSYGGGADDVAYPINPTRLPALCAVTVKVQSSASSSYRFGLFLPTAWNGKFLTIGNGGFAGGINWLDMGPGPHYGMATVSTDMGHNSTMEMTAWALNNSEARTDWGWRATHGSVVLGKQLTEAYYGGTNISYSFYNGCSTGGRQGLRELQQFPDSFDGALIGAPAWWTTHLNNYLTQVGLYNLPETDPKHISTALMAVLADEVVRQCDGADGVIDGIVSSPELCTFSFTPLFCNDTNTNPDSCLNPAQVQTAQNVYRDVYSPNGTFLYSGLTLSSEDQWFILLGGAEPSPFGLGYDRDFLCNDPSWNWTDFNLSRTIALAEKLHPGDATAAQFDLSAFKQRGAKLMLYHGLADGLVPTRGSEYYYNETIAAFNGSRAAVDDFFRLFLVPGMQHCWSTPVGAPWSIGGSFQAGVMGPEYWSVPGFEGSKRHDALLALADWVERGEAVESVVATAWRSPMNASSGVLRQRPLCAWPAKAVWDGVGDQDQADSWRCAG</sequence>
<keyword evidence="6" id="KW-0106">Calcium</keyword>
<proteinExistence type="inferred from homology"/>
<dbReference type="EMBL" id="JAUEPO010000006">
    <property type="protein sequence ID" value="KAK3319951.1"/>
    <property type="molecule type" value="Genomic_DNA"/>
</dbReference>
<dbReference type="Pfam" id="PF07519">
    <property type="entry name" value="Tannase"/>
    <property type="match status" value="2"/>
</dbReference>
<dbReference type="InterPro" id="IPR029058">
    <property type="entry name" value="AB_hydrolase_fold"/>
</dbReference>